<sequence>MFIHTFEGRWIDHPFWRSRFLVETSEQLERIRQSRVEALVIDPSRSVVMPVIDEGAATDDGPAEKEPPASGPAVPAAARAEAIDRPPVHTIATPWPVAARPQPLFAPERARDVRRARKSYGPERRRALRVIDKSRRAMVDVFESARLGRAIEVKSLVLLTQEVADSIHRDPRALLNLVRLKNKDEYSYLHSVAVCALMINFARHLQLDEATVQDLGVAGLLHDIGKIAISDDILLKPGALDSRERQAVEEHPVAGHKLLAQSPSIPPAALDVCLRHHEKFDGTGYPDGLSGEKLSLFARMAAICDVYDAVTSDRAYRAAWAPCETLTEMQSWPGHFDPKLLERFADSLGIFPIGTLVRISNGLLGIVSGNCGTLDEDVTVRAFFDSDRLEDIEPYDCTISPGADDPRIICRDSPTFWRFDDWDAMRMRVMATRVGRPEKA</sequence>
<proteinExistence type="predicted"/>
<dbReference type="PANTHER" id="PTHR43155:SF2">
    <property type="entry name" value="CYCLIC DI-GMP PHOSPHODIESTERASE PA4108"/>
    <property type="match status" value="1"/>
</dbReference>
<dbReference type="Pfam" id="PF11871">
    <property type="entry name" value="DUF3391"/>
    <property type="match status" value="1"/>
</dbReference>
<organism evidence="2 3">
    <name type="scientific">Sphingopyxis indica</name>
    <dbReference type="NCBI Taxonomy" id="436663"/>
    <lineage>
        <taxon>Bacteria</taxon>
        <taxon>Pseudomonadati</taxon>
        <taxon>Pseudomonadota</taxon>
        <taxon>Alphaproteobacteria</taxon>
        <taxon>Sphingomonadales</taxon>
        <taxon>Sphingomonadaceae</taxon>
        <taxon>Sphingopyxis</taxon>
    </lineage>
</organism>
<evidence type="ECO:0000259" key="1">
    <source>
        <dbReference type="PROSITE" id="PS51832"/>
    </source>
</evidence>
<accession>A0A239E5U6</accession>
<dbReference type="Gene3D" id="1.10.3210.10">
    <property type="entry name" value="Hypothetical protein af1432"/>
    <property type="match status" value="1"/>
</dbReference>
<dbReference type="SUPFAM" id="SSF109604">
    <property type="entry name" value="HD-domain/PDEase-like"/>
    <property type="match status" value="1"/>
</dbReference>
<dbReference type="PANTHER" id="PTHR43155">
    <property type="entry name" value="CYCLIC DI-GMP PHOSPHODIESTERASE PA4108-RELATED"/>
    <property type="match status" value="1"/>
</dbReference>
<dbReference type="InterPro" id="IPR021812">
    <property type="entry name" value="DUF3391"/>
</dbReference>
<name>A0A239E5U6_9SPHN</name>
<dbReference type="SMART" id="SM00471">
    <property type="entry name" value="HDc"/>
    <property type="match status" value="1"/>
</dbReference>
<dbReference type="InterPro" id="IPR037522">
    <property type="entry name" value="HD_GYP_dom"/>
</dbReference>
<dbReference type="Pfam" id="PF13487">
    <property type="entry name" value="HD_5"/>
    <property type="match status" value="1"/>
</dbReference>
<evidence type="ECO:0000313" key="3">
    <source>
        <dbReference type="Proteomes" id="UP000198339"/>
    </source>
</evidence>
<dbReference type="EMBL" id="FZPA01000001">
    <property type="protein sequence ID" value="SNS39829.1"/>
    <property type="molecule type" value="Genomic_DNA"/>
</dbReference>
<dbReference type="GO" id="GO:0008081">
    <property type="term" value="F:phosphoric diester hydrolase activity"/>
    <property type="evidence" value="ECO:0007669"/>
    <property type="project" value="UniProtKB-ARBA"/>
</dbReference>
<dbReference type="Proteomes" id="UP000198339">
    <property type="component" value="Unassembled WGS sequence"/>
</dbReference>
<keyword evidence="3" id="KW-1185">Reference proteome</keyword>
<feature type="domain" description="HD-GYP" evidence="1">
    <location>
        <begin position="163"/>
        <end position="360"/>
    </location>
</feature>
<protein>
    <submittedName>
        <fullName evidence="2">HD-GYP domain, c-di-GMP phosphodiesterase class II (Or its inactivated variant)</fullName>
    </submittedName>
</protein>
<dbReference type="AlphaFoldDB" id="A0A239E5U6"/>
<reference evidence="2 3" key="1">
    <citation type="submission" date="2017-06" db="EMBL/GenBank/DDBJ databases">
        <authorList>
            <person name="Kim H.J."/>
            <person name="Triplett B.A."/>
        </authorList>
    </citation>
    <scope>NUCLEOTIDE SEQUENCE [LARGE SCALE GENOMIC DNA]</scope>
    <source>
        <strain evidence="2 3">DS15</strain>
    </source>
</reference>
<gene>
    <name evidence="2" type="ORF">SAMN06295955_101608</name>
</gene>
<evidence type="ECO:0000313" key="2">
    <source>
        <dbReference type="EMBL" id="SNS39829.1"/>
    </source>
</evidence>
<dbReference type="InterPro" id="IPR003607">
    <property type="entry name" value="HD/PDEase_dom"/>
</dbReference>
<dbReference type="PROSITE" id="PS51832">
    <property type="entry name" value="HD_GYP"/>
    <property type="match status" value="1"/>
</dbReference>
<dbReference type="CDD" id="cd00077">
    <property type="entry name" value="HDc"/>
    <property type="match status" value="1"/>
</dbReference>